<reference evidence="2 3" key="1">
    <citation type="submission" date="2015-01" db="EMBL/GenBank/DDBJ databases">
        <title>Genome sequence of Jeotgalibacillus alimentarius.</title>
        <authorList>
            <person name="Goh K.M."/>
            <person name="Chan K.-G."/>
            <person name="Yaakop A.S."/>
            <person name="Ee R."/>
            <person name="Gan H.M."/>
            <person name="Chan C.S."/>
        </authorList>
    </citation>
    <scope>NUCLEOTIDE SEQUENCE [LARGE SCALE GENOMIC DNA]</scope>
    <source>
        <strain evidence="2 3">YKJ-13</strain>
    </source>
</reference>
<keyword evidence="1" id="KW-0812">Transmembrane</keyword>
<accession>A0A0C2W6L5</accession>
<evidence type="ECO:0000256" key="1">
    <source>
        <dbReference type="SAM" id="Phobius"/>
    </source>
</evidence>
<keyword evidence="1" id="KW-1133">Transmembrane helix</keyword>
<dbReference type="PATRIC" id="fig|135826.4.peg.1180"/>
<dbReference type="EMBL" id="JXRQ01000015">
    <property type="protein sequence ID" value="KIL51673.1"/>
    <property type="molecule type" value="Genomic_DNA"/>
</dbReference>
<dbReference type="AlphaFoldDB" id="A0A0C2W6L5"/>
<evidence type="ECO:0000313" key="3">
    <source>
        <dbReference type="Proteomes" id="UP000031950"/>
    </source>
</evidence>
<sequence length="60" mass="6685">MFITITAIVSALIWCAVSYELIKPVNDKKIHNKKKVFTLMSAGSVTTLILTISLLQGSWF</sequence>
<organism evidence="2 3">
    <name type="scientific">Jeotgalibacillus alimentarius</name>
    <dbReference type="NCBI Taxonomy" id="135826"/>
    <lineage>
        <taxon>Bacteria</taxon>
        <taxon>Bacillati</taxon>
        <taxon>Bacillota</taxon>
        <taxon>Bacilli</taxon>
        <taxon>Bacillales</taxon>
        <taxon>Caryophanaceae</taxon>
        <taxon>Jeotgalibacillus</taxon>
    </lineage>
</organism>
<evidence type="ECO:0000313" key="2">
    <source>
        <dbReference type="EMBL" id="KIL51673.1"/>
    </source>
</evidence>
<name>A0A0C2W6L5_9BACL</name>
<comment type="caution">
    <text evidence="2">The sequence shown here is derived from an EMBL/GenBank/DDBJ whole genome shotgun (WGS) entry which is preliminary data.</text>
</comment>
<dbReference type="RefSeq" id="WP_041121755.1">
    <property type="nucleotide sequence ID" value="NZ_JXRQ01000015.1"/>
</dbReference>
<keyword evidence="3" id="KW-1185">Reference proteome</keyword>
<protein>
    <submittedName>
        <fullName evidence="2">Uncharacterized protein</fullName>
    </submittedName>
</protein>
<feature type="transmembrane region" description="Helical" evidence="1">
    <location>
        <begin position="37"/>
        <end position="55"/>
    </location>
</feature>
<dbReference type="STRING" id="135826.KP77_11850"/>
<proteinExistence type="predicted"/>
<dbReference type="Proteomes" id="UP000031950">
    <property type="component" value="Unassembled WGS sequence"/>
</dbReference>
<keyword evidence="1" id="KW-0472">Membrane</keyword>
<gene>
    <name evidence="2" type="ORF">KP77_11850</name>
</gene>